<evidence type="ECO:0000313" key="1">
    <source>
        <dbReference type="EMBL" id="TMS34403.1"/>
    </source>
</evidence>
<comment type="caution">
    <text evidence="1">The sequence shown here is derived from an EMBL/GenBank/DDBJ whole genome shotgun (WGS) entry which is preliminary data.</text>
</comment>
<name>A0A4V6I7K2_STECR</name>
<dbReference type="OrthoDB" id="10055367at2759"/>
<organism evidence="1 2">
    <name type="scientific">Steinernema carpocapsae</name>
    <name type="common">Entomopathogenic nematode</name>
    <dbReference type="NCBI Taxonomy" id="34508"/>
    <lineage>
        <taxon>Eukaryota</taxon>
        <taxon>Metazoa</taxon>
        <taxon>Ecdysozoa</taxon>
        <taxon>Nematoda</taxon>
        <taxon>Chromadorea</taxon>
        <taxon>Rhabditida</taxon>
        <taxon>Tylenchina</taxon>
        <taxon>Panagrolaimomorpha</taxon>
        <taxon>Strongyloidoidea</taxon>
        <taxon>Steinernematidae</taxon>
        <taxon>Steinernema</taxon>
    </lineage>
</organism>
<dbReference type="EMBL" id="CM016762">
    <property type="protein sequence ID" value="TMS34403.1"/>
    <property type="molecule type" value="Genomic_DNA"/>
</dbReference>
<gene>
    <name evidence="1" type="ORF">L596_002006</name>
</gene>
<dbReference type="AlphaFoldDB" id="A0A4V6I7K2"/>
<accession>A0A4V6I7K2</accession>
<reference evidence="1 2" key="2">
    <citation type="journal article" date="2019" name="G3 (Bethesda)">
        <title>Hybrid Assembly of the Genome of the Entomopathogenic Nematode Steinernema carpocapsae Identifies the X-Chromosome.</title>
        <authorList>
            <person name="Serra L."/>
            <person name="Macchietto M."/>
            <person name="Macias-Munoz A."/>
            <person name="McGill C.J."/>
            <person name="Rodriguez I.M."/>
            <person name="Rodriguez B."/>
            <person name="Murad R."/>
            <person name="Mortazavi A."/>
        </authorList>
    </citation>
    <scope>NUCLEOTIDE SEQUENCE [LARGE SCALE GENOMIC DNA]</scope>
    <source>
        <strain evidence="1 2">ALL</strain>
    </source>
</reference>
<evidence type="ECO:0000313" key="2">
    <source>
        <dbReference type="Proteomes" id="UP000298663"/>
    </source>
</evidence>
<dbReference type="EMBL" id="AZBU02000001">
    <property type="protein sequence ID" value="TMS34403.1"/>
    <property type="molecule type" value="Genomic_DNA"/>
</dbReference>
<reference evidence="1 2" key="1">
    <citation type="journal article" date="2015" name="Genome Biol.">
        <title>Comparative genomics of Steinernema reveals deeply conserved gene regulatory networks.</title>
        <authorList>
            <person name="Dillman A.R."/>
            <person name="Macchietto M."/>
            <person name="Porter C.F."/>
            <person name="Rogers A."/>
            <person name="Williams B."/>
            <person name="Antoshechkin I."/>
            <person name="Lee M.M."/>
            <person name="Goodwin Z."/>
            <person name="Lu X."/>
            <person name="Lewis E.E."/>
            <person name="Goodrich-Blair H."/>
            <person name="Stock S.P."/>
            <person name="Adams B.J."/>
            <person name="Sternberg P.W."/>
            <person name="Mortazavi A."/>
        </authorList>
    </citation>
    <scope>NUCLEOTIDE SEQUENCE [LARGE SCALE GENOMIC DNA]</scope>
    <source>
        <strain evidence="1 2">ALL</strain>
    </source>
</reference>
<proteinExistence type="predicted"/>
<sequence>MKLGMRLPFLPSKATLLTKQAQQEEKVLALTAYELDMIPKLWWNIRNHYPYFCETVCHSWMMKCPTMVVQLNKHGFGFGRFERINRLCHPH</sequence>
<dbReference type="Proteomes" id="UP000298663">
    <property type="component" value="Chromosome X"/>
</dbReference>
<keyword evidence="2" id="KW-1185">Reference proteome</keyword>
<protein>
    <submittedName>
        <fullName evidence="1">Uncharacterized protein</fullName>
    </submittedName>
</protein>